<reference evidence="14" key="1">
    <citation type="submission" date="2020-08" db="EMBL/GenBank/DDBJ databases">
        <authorList>
            <person name="Cejkova D."/>
            <person name="Kubasova T."/>
            <person name="Jahodarova E."/>
            <person name="Rychlik I."/>
        </authorList>
    </citation>
    <scope>NUCLEOTIDE SEQUENCE</scope>
    <source>
        <strain evidence="14">An559</strain>
    </source>
</reference>
<dbReference type="Gene3D" id="2.40.50.140">
    <property type="entry name" value="Nucleic acid-binding proteins"/>
    <property type="match status" value="1"/>
</dbReference>
<feature type="binding site" evidence="10">
    <location>
        <position position="155"/>
    </location>
    <ligand>
        <name>[4Fe-4S] cluster</name>
        <dbReference type="ChEBI" id="CHEBI:49883"/>
        <label>2</label>
        <note>4Fe-4S-S-AdoMet</note>
    </ligand>
</feature>
<comment type="subcellular location">
    <subcellularLocation>
        <location evidence="10">Cytoplasm</location>
    </subcellularLocation>
</comment>
<dbReference type="HAMAP" id="MF_01865">
    <property type="entry name" value="MTTase_RimO"/>
    <property type="match status" value="1"/>
</dbReference>
<comment type="caution">
    <text evidence="14">The sequence shown here is derived from an EMBL/GenBank/DDBJ whole genome shotgun (WGS) entry which is preliminary data.</text>
</comment>
<dbReference type="NCBIfam" id="TIGR01125">
    <property type="entry name" value="30S ribosomal protein S12 methylthiotransferase RimO"/>
    <property type="match status" value="1"/>
</dbReference>
<dbReference type="FunFam" id="3.40.50.12160:FF:000003">
    <property type="entry name" value="CDK5 regulatory subunit-associated protein 1"/>
    <property type="match status" value="1"/>
</dbReference>
<feature type="domain" description="TRAM" evidence="11">
    <location>
        <begin position="374"/>
        <end position="442"/>
    </location>
</feature>
<reference evidence="14" key="2">
    <citation type="journal article" date="2021" name="Sci. Rep.">
        <title>The distribution of antibiotic resistance genes in chicken gut microbiota commensals.</title>
        <authorList>
            <person name="Juricova H."/>
            <person name="Matiasovicova J."/>
            <person name="Kubasova T."/>
            <person name="Cejkova D."/>
            <person name="Rychlik I."/>
        </authorList>
    </citation>
    <scope>NUCLEOTIDE SEQUENCE</scope>
    <source>
        <strain evidence="14">An559</strain>
    </source>
</reference>
<comment type="function">
    <text evidence="1">Catalyzes the methylthiolation of N6-(dimethylallyl)adenosine (i(6)A), leading to the formation of 2-methylthio-N6-(dimethylallyl)adenosine (ms(2)i(6)A) at position 37 in tRNAs that read codons beginning with uridine.</text>
</comment>
<dbReference type="PANTHER" id="PTHR43837:SF1">
    <property type="entry name" value="RIBOSOMAL PROTEIN US12 METHYLTHIOTRANSFERASE RIMO"/>
    <property type="match status" value="1"/>
</dbReference>
<evidence type="ECO:0000256" key="5">
    <source>
        <dbReference type="ARBA" id="ARBA00022691"/>
    </source>
</evidence>
<feature type="binding site" evidence="10">
    <location>
        <position position="48"/>
    </location>
    <ligand>
        <name>[4Fe-4S] cluster</name>
        <dbReference type="ChEBI" id="CHEBI:49883"/>
        <label>1</label>
    </ligand>
</feature>
<dbReference type="Pfam" id="PF18693">
    <property type="entry name" value="TRAM_2"/>
    <property type="match status" value="1"/>
</dbReference>
<dbReference type="PROSITE" id="PS51918">
    <property type="entry name" value="RADICAL_SAM"/>
    <property type="match status" value="1"/>
</dbReference>
<feature type="binding site" evidence="10">
    <location>
        <position position="82"/>
    </location>
    <ligand>
        <name>[4Fe-4S] cluster</name>
        <dbReference type="ChEBI" id="CHEBI:49883"/>
        <label>1</label>
    </ligand>
</feature>
<evidence type="ECO:0000256" key="3">
    <source>
        <dbReference type="ARBA" id="ARBA00022490"/>
    </source>
</evidence>
<dbReference type="Gene3D" id="3.80.30.20">
    <property type="entry name" value="tm_1862 like domain"/>
    <property type="match status" value="1"/>
</dbReference>
<dbReference type="InterPro" id="IPR005840">
    <property type="entry name" value="Ribosomal_uS12_MeSTrfase_RimO"/>
</dbReference>
<feature type="binding site" evidence="10">
    <location>
        <position position="12"/>
    </location>
    <ligand>
        <name>[4Fe-4S] cluster</name>
        <dbReference type="ChEBI" id="CHEBI:49883"/>
        <label>1</label>
    </ligand>
</feature>
<comment type="catalytic activity">
    <reaction evidence="9">
        <text>N(6)-dimethylallyladenosine(37) in tRNA + (sulfur carrier)-SH + AH2 + 2 S-adenosyl-L-methionine = 2-methylsulfanyl-N(6)-dimethylallyladenosine(37) in tRNA + (sulfur carrier)-H + 5'-deoxyadenosine + L-methionine + A + S-adenosyl-L-homocysteine + 2 H(+)</text>
        <dbReference type="Rhea" id="RHEA:37067"/>
        <dbReference type="Rhea" id="RHEA-COMP:10375"/>
        <dbReference type="Rhea" id="RHEA-COMP:10376"/>
        <dbReference type="Rhea" id="RHEA-COMP:14737"/>
        <dbReference type="Rhea" id="RHEA-COMP:14739"/>
        <dbReference type="ChEBI" id="CHEBI:13193"/>
        <dbReference type="ChEBI" id="CHEBI:15378"/>
        <dbReference type="ChEBI" id="CHEBI:17319"/>
        <dbReference type="ChEBI" id="CHEBI:17499"/>
        <dbReference type="ChEBI" id="CHEBI:29917"/>
        <dbReference type="ChEBI" id="CHEBI:57844"/>
        <dbReference type="ChEBI" id="CHEBI:57856"/>
        <dbReference type="ChEBI" id="CHEBI:59789"/>
        <dbReference type="ChEBI" id="CHEBI:64428"/>
        <dbReference type="ChEBI" id="CHEBI:74415"/>
        <dbReference type="ChEBI" id="CHEBI:74417"/>
        <dbReference type="EC" id="2.8.4.3"/>
    </reaction>
</comment>
<evidence type="ECO:0000313" key="14">
    <source>
        <dbReference type="EMBL" id="MBM6920702.1"/>
    </source>
</evidence>
<keyword evidence="8 10" id="KW-0411">Iron-sulfur</keyword>
<evidence type="ECO:0000313" key="15">
    <source>
        <dbReference type="Proteomes" id="UP000774750"/>
    </source>
</evidence>
<keyword evidence="2 10" id="KW-0004">4Fe-4S</keyword>
<keyword evidence="6 10" id="KW-0479">Metal-binding</keyword>
<comment type="similarity">
    <text evidence="10">Belongs to the methylthiotransferase family. RimO subfamily.</text>
</comment>
<dbReference type="EMBL" id="JACJKY010000007">
    <property type="protein sequence ID" value="MBM6920702.1"/>
    <property type="molecule type" value="Genomic_DNA"/>
</dbReference>
<dbReference type="SUPFAM" id="SSF102114">
    <property type="entry name" value="Radical SAM enzymes"/>
    <property type="match status" value="1"/>
</dbReference>
<dbReference type="GO" id="GO:0035599">
    <property type="term" value="F:aspartic acid methylthiotransferase activity"/>
    <property type="evidence" value="ECO:0007669"/>
    <property type="project" value="TreeGrafter"/>
</dbReference>
<dbReference type="GO" id="GO:0005840">
    <property type="term" value="C:ribosome"/>
    <property type="evidence" value="ECO:0007669"/>
    <property type="project" value="UniProtKB-KW"/>
</dbReference>
<dbReference type="GO" id="GO:0051539">
    <property type="term" value="F:4 iron, 4 sulfur cluster binding"/>
    <property type="evidence" value="ECO:0007669"/>
    <property type="project" value="UniProtKB-UniRule"/>
</dbReference>
<proteinExistence type="inferred from homology"/>
<dbReference type="AlphaFoldDB" id="A0A938X4P5"/>
<dbReference type="CDD" id="cd01335">
    <property type="entry name" value="Radical_SAM"/>
    <property type="match status" value="1"/>
</dbReference>
<dbReference type="SMART" id="SM00729">
    <property type="entry name" value="Elp3"/>
    <property type="match status" value="1"/>
</dbReference>
<dbReference type="Gene3D" id="3.40.50.12160">
    <property type="entry name" value="Methylthiotransferase, N-terminal domain"/>
    <property type="match status" value="1"/>
</dbReference>
<evidence type="ECO:0000256" key="9">
    <source>
        <dbReference type="ARBA" id="ARBA00051425"/>
    </source>
</evidence>
<dbReference type="SFLD" id="SFLDF00274">
    <property type="entry name" value="ribosomal_protein_S12_methylth"/>
    <property type="match status" value="1"/>
</dbReference>
<name>A0A938X4P5_9FIRM</name>
<comment type="function">
    <text evidence="10">Catalyzes the methylthiolation of an aspartic acid residue of ribosomal protein uS12.</text>
</comment>
<dbReference type="InterPro" id="IPR058240">
    <property type="entry name" value="rSAM_sf"/>
</dbReference>
<dbReference type="PROSITE" id="PS01278">
    <property type="entry name" value="MTTASE_RADICAL"/>
    <property type="match status" value="1"/>
</dbReference>
<dbReference type="GO" id="GO:0103039">
    <property type="term" value="F:protein methylthiotransferase activity"/>
    <property type="evidence" value="ECO:0007669"/>
    <property type="project" value="UniProtKB-EC"/>
</dbReference>
<evidence type="ECO:0000256" key="1">
    <source>
        <dbReference type="ARBA" id="ARBA00003234"/>
    </source>
</evidence>
<accession>A0A938X4P5</accession>
<dbReference type="InterPro" id="IPR012340">
    <property type="entry name" value="NA-bd_OB-fold"/>
</dbReference>
<dbReference type="InterPro" id="IPR007197">
    <property type="entry name" value="rSAM"/>
</dbReference>
<dbReference type="Pfam" id="PF00919">
    <property type="entry name" value="UPF0004"/>
    <property type="match status" value="1"/>
</dbReference>
<dbReference type="PANTHER" id="PTHR43837">
    <property type="entry name" value="RIBOSOMAL PROTEIN S12 METHYLTHIOTRANSFERASE RIMO"/>
    <property type="match status" value="1"/>
</dbReference>
<evidence type="ECO:0000256" key="2">
    <source>
        <dbReference type="ARBA" id="ARBA00022485"/>
    </source>
</evidence>
<sequence>MATKVSMISLGCSKNQVDAEHLLATLAQNDFTLVGDVSESDVVIINTCGFIQSAKEEAIENILEMASLKKEGTIRGIVVTGCLAERYRDEILKEMDEVNVVLGIGANDQICEAVKKAAAGEVMSAYDEKEKLALGGDRVLTTMPYYSYLKIAEGCDNWCTYCAIPQIRGKFRSRPIEELVEEAKWLASQGVKELVVVAQDTTRYGEDLYGEYRLAELLRELCKVEGLRWIRTLYCYPDKITDELIDVIASEPKLVKYLDIPIQHCCGEILANMNRPMDEASLRALFAKLRERIPGLTLRTTVMVGFPGETEEQFTALCEFIDSVRFDRLGCFAFSPEEGTAAAQMENQVEESVRTRREEVVMTQQSVIMEQKNAEKIGERVQVLVEGFDRYGECYFGRTAADAPDVDGKIFFTSEDHLTAGDFVKVRVDEVMDYDLVGECVSYQRA</sequence>
<dbReference type="Proteomes" id="UP000774750">
    <property type="component" value="Unassembled WGS sequence"/>
</dbReference>
<evidence type="ECO:0000256" key="10">
    <source>
        <dbReference type="HAMAP-Rule" id="MF_01865"/>
    </source>
</evidence>
<evidence type="ECO:0000259" key="12">
    <source>
        <dbReference type="PROSITE" id="PS51449"/>
    </source>
</evidence>
<evidence type="ECO:0000259" key="13">
    <source>
        <dbReference type="PROSITE" id="PS51918"/>
    </source>
</evidence>
<dbReference type="SFLD" id="SFLDG01082">
    <property type="entry name" value="B12-binding_domain_containing"/>
    <property type="match status" value="1"/>
</dbReference>
<dbReference type="InterPro" id="IPR005839">
    <property type="entry name" value="Methylthiotransferase"/>
</dbReference>
<dbReference type="InterPro" id="IPR002792">
    <property type="entry name" value="TRAM_dom"/>
</dbReference>
<keyword evidence="14" id="KW-0687">Ribonucleoprotein</keyword>
<comment type="cofactor">
    <cofactor evidence="10">
        <name>[4Fe-4S] cluster</name>
        <dbReference type="ChEBI" id="CHEBI:49883"/>
    </cofactor>
    <text evidence="10">Binds 2 [4Fe-4S] clusters. One cluster is coordinated with 3 cysteines and an exchangeable S-adenosyl-L-methionine.</text>
</comment>
<dbReference type="InterPro" id="IPR006638">
    <property type="entry name" value="Elp3/MiaA/NifB-like_rSAM"/>
</dbReference>
<evidence type="ECO:0000256" key="7">
    <source>
        <dbReference type="ARBA" id="ARBA00023004"/>
    </source>
</evidence>
<protein>
    <recommendedName>
        <fullName evidence="10">Ribosomal protein uS12 methylthiotransferase RimO</fullName>
        <shortName evidence="10">uS12 MTTase</shortName>
        <shortName evidence="10">uS12 methylthiotransferase</shortName>
        <ecNumber evidence="10">2.8.4.4</ecNumber>
    </recommendedName>
    <alternativeName>
        <fullName evidence="10">Ribosomal protein uS12 (aspartate-C(3))-methylthiotransferase</fullName>
    </alternativeName>
    <alternativeName>
        <fullName evidence="10">Ribosome maturation factor RimO</fullName>
    </alternativeName>
</protein>
<dbReference type="InterPro" id="IPR020612">
    <property type="entry name" value="Methylthiotransferase_CS"/>
</dbReference>
<evidence type="ECO:0000256" key="8">
    <source>
        <dbReference type="ARBA" id="ARBA00023014"/>
    </source>
</evidence>
<gene>
    <name evidence="10 14" type="primary">rimO</name>
    <name evidence="14" type="ORF">H6A12_05980</name>
</gene>
<evidence type="ECO:0000256" key="6">
    <source>
        <dbReference type="ARBA" id="ARBA00022723"/>
    </source>
</evidence>
<dbReference type="FunFam" id="3.80.30.20:FF:000001">
    <property type="entry name" value="tRNA-2-methylthio-N(6)-dimethylallyladenosine synthase 2"/>
    <property type="match status" value="1"/>
</dbReference>
<dbReference type="Pfam" id="PF04055">
    <property type="entry name" value="Radical_SAM"/>
    <property type="match status" value="1"/>
</dbReference>
<organism evidence="14 15">
    <name type="scientific">Merdimmobilis hominis</name>
    <dbReference type="NCBI Taxonomy" id="2897707"/>
    <lineage>
        <taxon>Bacteria</taxon>
        <taxon>Bacillati</taxon>
        <taxon>Bacillota</taxon>
        <taxon>Clostridia</taxon>
        <taxon>Eubacteriales</taxon>
        <taxon>Oscillospiraceae</taxon>
        <taxon>Merdimmobilis</taxon>
    </lineage>
</organism>
<dbReference type="SFLD" id="SFLDS00029">
    <property type="entry name" value="Radical_SAM"/>
    <property type="match status" value="1"/>
</dbReference>
<keyword evidence="5 10" id="KW-0949">S-adenosyl-L-methionine</keyword>
<evidence type="ECO:0000256" key="4">
    <source>
        <dbReference type="ARBA" id="ARBA00022679"/>
    </source>
</evidence>
<dbReference type="PROSITE" id="PS50926">
    <property type="entry name" value="TRAM"/>
    <property type="match status" value="1"/>
</dbReference>
<keyword evidence="4 10" id="KW-0808">Transferase</keyword>
<keyword evidence="7 10" id="KW-0408">Iron</keyword>
<dbReference type="InterPro" id="IPR023404">
    <property type="entry name" value="rSAM_horseshoe"/>
</dbReference>
<dbReference type="InterPro" id="IPR013848">
    <property type="entry name" value="Methylthiotransferase_N"/>
</dbReference>
<feature type="binding site" evidence="10">
    <location>
        <position position="159"/>
    </location>
    <ligand>
        <name>[4Fe-4S] cluster</name>
        <dbReference type="ChEBI" id="CHEBI:49883"/>
        <label>2</label>
        <note>4Fe-4S-S-AdoMet</note>
    </ligand>
</feature>
<evidence type="ECO:0000259" key="11">
    <source>
        <dbReference type="PROSITE" id="PS50926"/>
    </source>
</evidence>
<dbReference type="GO" id="GO:0035597">
    <property type="term" value="F:tRNA-2-methylthio-N(6)-dimethylallyladenosine(37) synthase activity"/>
    <property type="evidence" value="ECO:0007669"/>
    <property type="project" value="UniProtKB-EC"/>
</dbReference>
<dbReference type="RefSeq" id="WP_204445869.1">
    <property type="nucleotide sequence ID" value="NZ_JACJKY010000007.1"/>
</dbReference>
<comment type="catalytic activity">
    <reaction evidence="10">
        <text>L-aspartate(89)-[ribosomal protein uS12]-hydrogen + (sulfur carrier)-SH + AH2 + 2 S-adenosyl-L-methionine = 3-methylsulfanyl-L-aspartate(89)-[ribosomal protein uS12]-hydrogen + (sulfur carrier)-H + 5'-deoxyadenosine + L-methionine + A + S-adenosyl-L-homocysteine + 2 H(+)</text>
        <dbReference type="Rhea" id="RHEA:37087"/>
        <dbReference type="Rhea" id="RHEA-COMP:10460"/>
        <dbReference type="Rhea" id="RHEA-COMP:10461"/>
        <dbReference type="Rhea" id="RHEA-COMP:14737"/>
        <dbReference type="Rhea" id="RHEA-COMP:14739"/>
        <dbReference type="ChEBI" id="CHEBI:13193"/>
        <dbReference type="ChEBI" id="CHEBI:15378"/>
        <dbReference type="ChEBI" id="CHEBI:17319"/>
        <dbReference type="ChEBI" id="CHEBI:17499"/>
        <dbReference type="ChEBI" id="CHEBI:29917"/>
        <dbReference type="ChEBI" id="CHEBI:29961"/>
        <dbReference type="ChEBI" id="CHEBI:57844"/>
        <dbReference type="ChEBI" id="CHEBI:57856"/>
        <dbReference type="ChEBI" id="CHEBI:59789"/>
        <dbReference type="ChEBI" id="CHEBI:64428"/>
        <dbReference type="ChEBI" id="CHEBI:73599"/>
        <dbReference type="EC" id="2.8.4.4"/>
    </reaction>
</comment>
<feature type="binding site" evidence="10">
    <location>
        <position position="162"/>
    </location>
    <ligand>
        <name>[4Fe-4S] cluster</name>
        <dbReference type="ChEBI" id="CHEBI:49883"/>
        <label>2</label>
        <note>4Fe-4S-S-AdoMet</note>
    </ligand>
</feature>
<keyword evidence="3 10" id="KW-0963">Cytoplasm</keyword>
<dbReference type="EC" id="2.8.4.4" evidence="10"/>
<feature type="domain" description="Radical SAM core" evidence="13">
    <location>
        <begin position="141"/>
        <end position="371"/>
    </location>
</feature>
<dbReference type="PROSITE" id="PS51449">
    <property type="entry name" value="MTTASE_N"/>
    <property type="match status" value="1"/>
</dbReference>
<dbReference type="NCBIfam" id="TIGR00089">
    <property type="entry name" value="MiaB/RimO family radical SAM methylthiotransferase"/>
    <property type="match status" value="1"/>
</dbReference>
<dbReference type="SFLD" id="SFLDG01061">
    <property type="entry name" value="methylthiotransferase"/>
    <property type="match status" value="1"/>
</dbReference>
<dbReference type="GO" id="GO:0046872">
    <property type="term" value="F:metal ion binding"/>
    <property type="evidence" value="ECO:0007669"/>
    <property type="project" value="UniProtKB-KW"/>
</dbReference>
<keyword evidence="15" id="KW-1185">Reference proteome</keyword>
<dbReference type="GO" id="GO:0005829">
    <property type="term" value="C:cytosol"/>
    <property type="evidence" value="ECO:0007669"/>
    <property type="project" value="TreeGrafter"/>
</dbReference>
<dbReference type="InterPro" id="IPR038135">
    <property type="entry name" value="Methylthiotransferase_N_sf"/>
</dbReference>
<keyword evidence="14" id="KW-0689">Ribosomal protein</keyword>
<feature type="domain" description="MTTase N-terminal" evidence="12">
    <location>
        <begin position="3"/>
        <end position="119"/>
    </location>
</feature>